<dbReference type="STRING" id="1797472.A2215_01590"/>
<dbReference type="Proteomes" id="UP000178583">
    <property type="component" value="Unassembled WGS sequence"/>
</dbReference>
<evidence type="ECO:0000313" key="3">
    <source>
        <dbReference type="Proteomes" id="UP000178583"/>
    </source>
</evidence>
<name>A0A1F5E702_9BACT</name>
<dbReference type="SUPFAM" id="SSF143430">
    <property type="entry name" value="TTP0101/SSO1404-like"/>
    <property type="match status" value="1"/>
</dbReference>
<feature type="domain" description="Transcriptional repressor PaaX-like central Cas2-like" evidence="1">
    <location>
        <begin position="101"/>
        <end position="165"/>
    </location>
</feature>
<reference evidence="2 3" key="1">
    <citation type="journal article" date="2016" name="Nat. Commun.">
        <title>Thousands of microbial genomes shed light on interconnected biogeochemical processes in an aquifer system.</title>
        <authorList>
            <person name="Anantharaman K."/>
            <person name="Brown C.T."/>
            <person name="Hug L.A."/>
            <person name="Sharon I."/>
            <person name="Castelle C.J."/>
            <person name="Probst A.J."/>
            <person name="Thomas B.C."/>
            <person name="Singh A."/>
            <person name="Wilkins M.J."/>
            <person name="Karaoz U."/>
            <person name="Brodie E.L."/>
            <person name="Williams K.H."/>
            <person name="Hubbard S.S."/>
            <person name="Banfield J.F."/>
        </authorList>
    </citation>
    <scope>NUCLEOTIDE SEQUENCE [LARGE SCALE GENOMIC DNA]</scope>
</reference>
<sequence length="188" mass="21422">MEASQDIVLEATGFVLFSIAKLCKFAADTIIDKNSIWEEISTSGQHQDWTKSRFTHTIYNLKKSGYLRLDSASQSVEFTNKAKLRIVDQIAKSRSKVSEYRFVSFDIPEPKRRLRDGFRRAIKKMGFVQIQKSLWVINKDVGDLVELAAYEYGVEKYMAYIASAKSDIDGIIAKKLASYTKPESVSKE</sequence>
<protein>
    <recommendedName>
        <fullName evidence="1">Transcriptional repressor PaaX-like central Cas2-like domain-containing protein</fullName>
    </recommendedName>
</protein>
<dbReference type="EMBL" id="MEZY01000038">
    <property type="protein sequence ID" value="OGD63138.1"/>
    <property type="molecule type" value="Genomic_DNA"/>
</dbReference>
<dbReference type="Pfam" id="PF20803">
    <property type="entry name" value="PaaX_M"/>
    <property type="match status" value="1"/>
</dbReference>
<gene>
    <name evidence="2" type="ORF">A2215_01590</name>
</gene>
<evidence type="ECO:0000313" key="2">
    <source>
        <dbReference type="EMBL" id="OGD63138.1"/>
    </source>
</evidence>
<evidence type="ECO:0000259" key="1">
    <source>
        <dbReference type="Pfam" id="PF20803"/>
    </source>
</evidence>
<proteinExistence type="predicted"/>
<dbReference type="InterPro" id="IPR048846">
    <property type="entry name" value="PaaX-like_central"/>
</dbReference>
<accession>A0A1F5E702</accession>
<dbReference type="AlphaFoldDB" id="A0A1F5E702"/>
<comment type="caution">
    <text evidence="2">The sequence shown here is derived from an EMBL/GenBank/DDBJ whole genome shotgun (WGS) entry which is preliminary data.</text>
</comment>
<organism evidence="2 3">
    <name type="scientific">Candidatus Berkelbacteria bacterium RIFOXYA2_FULL_43_10</name>
    <dbReference type="NCBI Taxonomy" id="1797472"/>
    <lineage>
        <taxon>Bacteria</taxon>
        <taxon>Candidatus Berkelbacteria</taxon>
    </lineage>
</organism>